<dbReference type="EMBL" id="JABFAI010000132">
    <property type="protein sequence ID" value="KAF4953865.1"/>
    <property type="molecule type" value="Genomic_DNA"/>
</dbReference>
<dbReference type="PROSITE" id="PS50011">
    <property type="entry name" value="PROTEIN_KINASE_DOM"/>
    <property type="match status" value="1"/>
</dbReference>
<feature type="domain" description="Protein kinase" evidence="2">
    <location>
        <begin position="111"/>
        <end position="502"/>
    </location>
</feature>
<dbReference type="OrthoDB" id="4062651at2759"/>
<dbReference type="AlphaFoldDB" id="A0A8H4T9J4"/>
<keyword evidence="4" id="KW-1185">Reference proteome</keyword>
<dbReference type="InterPro" id="IPR000719">
    <property type="entry name" value="Prot_kinase_dom"/>
</dbReference>
<gene>
    <name evidence="3" type="ORF">FGADI_5657</name>
</gene>
<reference evidence="3" key="1">
    <citation type="journal article" date="2020" name="BMC Genomics">
        <title>Correction to: Identification and distribution of gene clusters required for synthesis of sphingolipid metabolism inhibitors in diverse species of the filamentous fungus Fusarium.</title>
        <authorList>
            <person name="Kim H.S."/>
            <person name="Lohmar J.M."/>
            <person name="Busman M."/>
            <person name="Brown D.W."/>
            <person name="Naumann T.A."/>
            <person name="Divon H.H."/>
            <person name="Lysoe E."/>
            <person name="Uhlig S."/>
            <person name="Proctor R.H."/>
        </authorList>
    </citation>
    <scope>NUCLEOTIDE SEQUENCE</scope>
    <source>
        <strain evidence="3">NRRL 45417</strain>
    </source>
</reference>
<dbReference type="Gene3D" id="1.10.510.10">
    <property type="entry name" value="Transferase(Phosphotransferase) domain 1"/>
    <property type="match status" value="1"/>
</dbReference>
<feature type="compositionally biased region" description="Pro residues" evidence="1">
    <location>
        <begin position="15"/>
        <end position="24"/>
    </location>
</feature>
<comment type="caution">
    <text evidence="3">The sequence shown here is derived from an EMBL/GenBank/DDBJ whole genome shotgun (WGS) entry which is preliminary data.</text>
</comment>
<proteinExistence type="predicted"/>
<evidence type="ECO:0000313" key="4">
    <source>
        <dbReference type="Proteomes" id="UP000604273"/>
    </source>
</evidence>
<evidence type="ECO:0000259" key="2">
    <source>
        <dbReference type="PROSITE" id="PS50011"/>
    </source>
</evidence>
<dbReference type="Proteomes" id="UP000604273">
    <property type="component" value="Unassembled WGS sequence"/>
</dbReference>
<feature type="region of interest" description="Disordered" evidence="1">
    <location>
        <begin position="1"/>
        <end position="24"/>
    </location>
</feature>
<dbReference type="GO" id="GO:0005524">
    <property type="term" value="F:ATP binding"/>
    <property type="evidence" value="ECO:0007669"/>
    <property type="project" value="InterPro"/>
</dbReference>
<evidence type="ECO:0000256" key="1">
    <source>
        <dbReference type="SAM" id="MobiDB-lite"/>
    </source>
</evidence>
<dbReference type="SUPFAM" id="SSF56112">
    <property type="entry name" value="Protein kinase-like (PK-like)"/>
    <property type="match status" value="1"/>
</dbReference>
<sequence>MKGKEIHTTTIPLSRSPPPPPPPPGECHIALRNVQTIQGALLRGDEHVDILEWPCIPPEVWCYIERADNTIGKEEVTPFIAIQNLNASSDPWFSQDARHNIENKRWRGMKFKFIRVLARGGHGYVSLWDVVFDDKSVRRVVIKRAIDPLTNSFDTLKESQFHLRYDGAQHTTQVIDLHREAVAIQTRVLRSSTFTASAIRQGKDWNAEEQKCVVFEYMKFGDIVNIMQTVAARNAQFPGQVHTRIPDQVLWGIWECLVLGLATIAYTPSNSSGNSSFETWWKWAQSDKKEALAFLDRVERQWQIEHDVHLDLEVLNVLAGHDPTTHPHQPVFKLHDLGAWSFKMNEAWESQNETQIWMMRGPVKLHGMAPEQFSKEWDKMPIGMDKPSLKRAYGGEDLKRGNRVAGRFGMWTNIFLVARVMESVMTGVFSKFPYQAVAHDRTNKPTYGGILQTPEYDHIDFDLRETVKRCLYEKPKDRPTITKLLENLLRRKEQGFNDRPEFVDKWWKAVFEPQAPMPLPLETPPPASPVKQAVLETKARRISIKPSHTFFLTYEGVNIKYSVKFSSPSPSPSLKHSLTFFLTYEGSNLMQRSLRPSPKPSIKLSPNLKPSLKANVTSTGLEPSIKFIPNLSSLKFSLEPSLIFFPTYEGVSIKPNPNLSNPEPSIKFNLNLSLMFFLTYEGANIM</sequence>
<name>A0A8H4T9J4_9HYPO</name>
<protein>
    <recommendedName>
        <fullName evidence="2">Protein kinase domain-containing protein</fullName>
    </recommendedName>
</protein>
<dbReference type="InterPro" id="IPR011009">
    <property type="entry name" value="Kinase-like_dom_sf"/>
</dbReference>
<organism evidence="3 4">
    <name type="scientific">Fusarium gaditjirri</name>
    <dbReference type="NCBI Taxonomy" id="282569"/>
    <lineage>
        <taxon>Eukaryota</taxon>
        <taxon>Fungi</taxon>
        <taxon>Dikarya</taxon>
        <taxon>Ascomycota</taxon>
        <taxon>Pezizomycotina</taxon>
        <taxon>Sordariomycetes</taxon>
        <taxon>Hypocreomycetidae</taxon>
        <taxon>Hypocreales</taxon>
        <taxon>Nectriaceae</taxon>
        <taxon>Fusarium</taxon>
        <taxon>Fusarium nisikadoi species complex</taxon>
    </lineage>
</organism>
<accession>A0A8H4T9J4</accession>
<reference evidence="3" key="2">
    <citation type="submission" date="2020-05" db="EMBL/GenBank/DDBJ databases">
        <authorList>
            <person name="Kim H.-S."/>
            <person name="Proctor R.H."/>
            <person name="Brown D.W."/>
        </authorList>
    </citation>
    <scope>NUCLEOTIDE SEQUENCE</scope>
    <source>
        <strain evidence="3">NRRL 45417</strain>
    </source>
</reference>
<dbReference type="GO" id="GO:0004672">
    <property type="term" value="F:protein kinase activity"/>
    <property type="evidence" value="ECO:0007669"/>
    <property type="project" value="InterPro"/>
</dbReference>
<evidence type="ECO:0000313" key="3">
    <source>
        <dbReference type="EMBL" id="KAF4953865.1"/>
    </source>
</evidence>